<dbReference type="Gene3D" id="3.30.450.40">
    <property type="match status" value="1"/>
</dbReference>
<dbReference type="Gene3D" id="3.30.450.20">
    <property type="entry name" value="PAS domain"/>
    <property type="match status" value="3"/>
</dbReference>
<feature type="domain" description="PAC" evidence="2">
    <location>
        <begin position="343"/>
        <end position="395"/>
    </location>
</feature>
<evidence type="ECO:0000259" key="2">
    <source>
        <dbReference type="PROSITE" id="PS50113"/>
    </source>
</evidence>
<dbReference type="SUPFAM" id="SSF55781">
    <property type="entry name" value="GAF domain-like"/>
    <property type="match status" value="1"/>
</dbReference>
<sequence>MDTEHVVQTWAKRALIDSIPGGVIEFRSSDGAVIFASDGFYCLTGYKREDFEQLFSADPIGFIHPDDRALVQGQLKGLLSDDTRIELRYRICRKSGTVSWVRVCGHLIPGSDRCLCVILDETAQVLAYQQMERAKTESDALINSIPGGVLRLAVGENIRITFASDGFYKMLGYEKEAFEQEISGEDVITIIFPEDRESFRRTVLEQFREKREASSFEYRVLHKNGEIRWHLFNGVRMTRPHGESILQCVVIDITNMKKTKAELDINLERYRILLEHADGAIFDWDLVNDRIYISAAFEAKFGYALPEEMFSHTLLHSGLVFADDLTVVNSAVKQANCGKLTKGELECRIKKKDGIYIWCKSSFTVLFDENRKAIKTFGILTDIDRYKRENEKLGAKAHQDLLTGLFNKVTTEELVKESLLQNINQKHALFILDVDNFKEINDTMGHLPGDEALVEIAQHIRKQFRSEDIVGRIGGDEFAIFLKNIKSQEIIERKAELLAEVFSKSLTAAKTGGRVSISIGVSVYPHDGKTYEELFKKADVALYYSKQQGKNCYHLYSKQVDKLYDRYSRSMRLDRIDSEKSVSGNFERYVFQTLCETPDTERAINMILDMTARIYRFEHIYIYEDLHNPEGALKTFEWCARANMAYPERGVPFQQETGEHYLALCDSNGIFYSRDTSLLPEPFSSVLQKVEARSVLHIPMKDGTHIKGLIGFSETHSDRVWNQKIIDSAVLISKIISMHLMRNRSHQQLQTAKQLDERVLDQIHAGCYVVNSQYHIVYINRQLRNLGLEIRTGERCYRVFRDREEPCEDCPIRYLSQKKDDRYTQKLFMERFGMWEEVTASRIDWMQGQQAYLLTCYDVSHYVMDQDDRS</sequence>
<dbReference type="EMBL" id="JACRSV010000001">
    <property type="protein sequence ID" value="MBC8559052.1"/>
    <property type="molecule type" value="Genomic_DNA"/>
</dbReference>
<dbReference type="Pfam" id="PF00990">
    <property type="entry name" value="GGDEF"/>
    <property type="match status" value="1"/>
</dbReference>
<keyword evidence="5" id="KW-1185">Reference proteome</keyword>
<evidence type="ECO:0000259" key="1">
    <source>
        <dbReference type="PROSITE" id="PS50112"/>
    </source>
</evidence>
<dbReference type="PANTHER" id="PTHR44757">
    <property type="entry name" value="DIGUANYLATE CYCLASE DGCP"/>
    <property type="match status" value="1"/>
</dbReference>
<dbReference type="SMART" id="SM00086">
    <property type="entry name" value="PAC"/>
    <property type="match status" value="3"/>
</dbReference>
<dbReference type="Pfam" id="PF08447">
    <property type="entry name" value="PAS_3"/>
    <property type="match status" value="3"/>
</dbReference>
<feature type="domain" description="PAC" evidence="2">
    <location>
        <begin position="214"/>
        <end position="265"/>
    </location>
</feature>
<dbReference type="InterPro" id="IPR029787">
    <property type="entry name" value="Nucleotide_cyclase"/>
</dbReference>
<feature type="domain" description="PAS" evidence="1">
    <location>
        <begin position="28"/>
        <end position="82"/>
    </location>
</feature>
<dbReference type="SUPFAM" id="SSF55073">
    <property type="entry name" value="Nucleotide cyclase"/>
    <property type="match status" value="1"/>
</dbReference>
<dbReference type="NCBIfam" id="TIGR00229">
    <property type="entry name" value="sensory_box"/>
    <property type="match status" value="3"/>
</dbReference>
<dbReference type="NCBIfam" id="TIGR00254">
    <property type="entry name" value="GGDEF"/>
    <property type="match status" value="1"/>
</dbReference>
<dbReference type="AlphaFoldDB" id="A0A926I6Q7"/>
<dbReference type="InterPro" id="IPR001610">
    <property type="entry name" value="PAC"/>
</dbReference>
<comment type="caution">
    <text evidence="4">The sequence shown here is derived from an EMBL/GenBank/DDBJ whole genome shotgun (WGS) entry which is preliminary data.</text>
</comment>
<dbReference type="PANTHER" id="PTHR44757:SF2">
    <property type="entry name" value="BIOFILM ARCHITECTURE MAINTENANCE PROTEIN MBAA"/>
    <property type="match status" value="1"/>
</dbReference>
<evidence type="ECO:0000259" key="3">
    <source>
        <dbReference type="PROSITE" id="PS50887"/>
    </source>
</evidence>
<dbReference type="Proteomes" id="UP000610760">
    <property type="component" value="Unassembled WGS sequence"/>
</dbReference>
<dbReference type="CDD" id="cd01949">
    <property type="entry name" value="GGDEF"/>
    <property type="match status" value="1"/>
</dbReference>
<dbReference type="InterPro" id="IPR000700">
    <property type="entry name" value="PAS-assoc_C"/>
</dbReference>
<dbReference type="Gene3D" id="3.30.70.270">
    <property type="match status" value="1"/>
</dbReference>
<dbReference type="InterPro" id="IPR052155">
    <property type="entry name" value="Biofilm_reg_signaling"/>
</dbReference>
<dbReference type="InterPro" id="IPR000160">
    <property type="entry name" value="GGDEF_dom"/>
</dbReference>
<feature type="domain" description="GGDEF" evidence="3">
    <location>
        <begin position="425"/>
        <end position="558"/>
    </location>
</feature>
<dbReference type="InterPro" id="IPR013655">
    <property type="entry name" value="PAS_fold_3"/>
</dbReference>
<dbReference type="SMART" id="SM00267">
    <property type="entry name" value="GGDEF"/>
    <property type="match status" value="1"/>
</dbReference>
<dbReference type="InterPro" id="IPR029016">
    <property type="entry name" value="GAF-like_dom_sf"/>
</dbReference>
<dbReference type="CDD" id="cd00130">
    <property type="entry name" value="PAS"/>
    <property type="match status" value="3"/>
</dbReference>
<dbReference type="InterPro" id="IPR000014">
    <property type="entry name" value="PAS"/>
</dbReference>
<reference evidence="4" key="1">
    <citation type="submission" date="2020-08" db="EMBL/GenBank/DDBJ databases">
        <title>Genome public.</title>
        <authorList>
            <person name="Liu C."/>
            <person name="Sun Q."/>
        </authorList>
    </citation>
    <scope>NUCLEOTIDE SEQUENCE</scope>
    <source>
        <strain evidence="4">NSJ-33</strain>
    </source>
</reference>
<dbReference type="PROSITE" id="PS50887">
    <property type="entry name" value="GGDEF"/>
    <property type="match status" value="1"/>
</dbReference>
<protein>
    <submittedName>
        <fullName evidence="4">PAS domain-containing protein</fullName>
    </submittedName>
</protein>
<proteinExistence type="predicted"/>
<evidence type="ECO:0000313" key="5">
    <source>
        <dbReference type="Proteomes" id="UP000610760"/>
    </source>
</evidence>
<dbReference type="FunFam" id="3.30.70.270:FF:000001">
    <property type="entry name" value="Diguanylate cyclase domain protein"/>
    <property type="match status" value="1"/>
</dbReference>
<organism evidence="4 5">
    <name type="scientific">Fumia xinanensis</name>
    <dbReference type="NCBI Taxonomy" id="2763659"/>
    <lineage>
        <taxon>Bacteria</taxon>
        <taxon>Bacillati</taxon>
        <taxon>Bacillota</taxon>
        <taxon>Clostridia</taxon>
        <taxon>Eubacteriales</taxon>
        <taxon>Oscillospiraceae</taxon>
        <taxon>Fumia</taxon>
    </lineage>
</organism>
<dbReference type="RefSeq" id="WP_249293945.1">
    <property type="nucleotide sequence ID" value="NZ_JACRSV010000001.1"/>
</dbReference>
<dbReference type="PROSITE" id="PS50112">
    <property type="entry name" value="PAS"/>
    <property type="match status" value="2"/>
</dbReference>
<name>A0A926I6Q7_9FIRM</name>
<accession>A0A926I6Q7</accession>
<dbReference type="PROSITE" id="PS50113">
    <property type="entry name" value="PAC"/>
    <property type="match status" value="2"/>
</dbReference>
<dbReference type="SUPFAM" id="SSF55785">
    <property type="entry name" value="PYP-like sensor domain (PAS domain)"/>
    <property type="match status" value="4"/>
</dbReference>
<gene>
    <name evidence="4" type="ORF">H8710_03095</name>
</gene>
<dbReference type="SMART" id="SM00091">
    <property type="entry name" value="PAS"/>
    <property type="match status" value="4"/>
</dbReference>
<feature type="domain" description="PAS" evidence="1">
    <location>
        <begin position="134"/>
        <end position="211"/>
    </location>
</feature>
<evidence type="ECO:0000313" key="4">
    <source>
        <dbReference type="EMBL" id="MBC8559052.1"/>
    </source>
</evidence>
<dbReference type="InterPro" id="IPR035965">
    <property type="entry name" value="PAS-like_dom_sf"/>
</dbReference>
<dbReference type="InterPro" id="IPR043128">
    <property type="entry name" value="Rev_trsase/Diguanyl_cyclase"/>
</dbReference>